<dbReference type="InterPro" id="IPR003646">
    <property type="entry name" value="SH3-like_bac-type"/>
</dbReference>
<keyword evidence="2" id="KW-0732">Signal</keyword>
<keyword evidence="5" id="KW-1185">Reference proteome</keyword>
<feature type="compositionally biased region" description="Pro residues" evidence="1">
    <location>
        <begin position="184"/>
        <end position="229"/>
    </location>
</feature>
<accession>A0A941CQL1</accession>
<protein>
    <submittedName>
        <fullName evidence="4">D-alanyl-D-alanine carboxypeptidase family protein</fullName>
    </submittedName>
</protein>
<keyword evidence="4" id="KW-0645">Protease</keyword>
<reference evidence="4" key="1">
    <citation type="submission" date="2021-04" db="EMBL/GenBank/DDBJ databases">
        <title>Proteiniclasticum sedimins sp. nov., an obligate anaerobic bacterium isolated from anaerobic sludge.</title>
        <authorList>
            <person name="Liu J."/>
        </authorList>
    </citation>
    <scope>NUCLEOTIDE SEQUENCE</scope>
    <source>
        <strain evidence="4">BAD-10</strain>
    </source>
</reference>
<evidence type="ECO:0000256" key="2">
    <source>
        <dbReference type="SAM" id="SignalP"/>
    </source>
</evidence>
<name>A0A941CQL1_9CLOT</name>
<evidence type="ECO:0000313" key="5">
    <source>
        <dbReference type="Proteomes" id="UP000675379"/>
    </source>
</evidence>
<evidence type="ECO:0000256" key="1">
    <source>
        <dbReference type="SAM" id="MobiDB-lite"/>
    </source>
</evidence>
<dbReference type="SUPFAM" id="SSF55166">
    <property type="entry name" value="Hedgehog/DD-peptidase"/>
    <property type="match status" value="1"/>
</dbReference>
<dbReference type="Proteomes" id="UP000675379">
    <property type="component" value="Unassembled WGS sequence"/>
</dbReference>
<proteinExistence type="predicted"/>
<dbReference type="RefSeq" id="WP_211802323.1">
    <property type="nucleotide sequence ID" value="NZ_JAGSCS010000016.1"/>
</dbReference>
<feature type="region of interest" description="Disordered" evidence="1">
    <location>
        <begin position="170"/>
        <end position="229"/>
    </location>
</feature>
<evidence type="ECO:0000313" key="4">
    <source>
        <dbReference type="EMBL" id="MBR0576907.1"/>
    </source>
</evidence>
<evidence type="ECO:0000259" key="3">
    <source>
        <dbReference type="PROSITE" id="PS51781"/>
    </source>
</evidence>
<dbReference type="Gene3D" id="2.30.30.40">
    <property type="entry name" value="SH3 Domains"/>
    <property type="match status" value="3"/>
</dbReference>
<feature type="domain" description="SH3b" evidence="3">
    <location>
        <begin position="97"/>
        <end position="161"/>
    </location>
</feature>
<sequence>MKVKTFLVSLFLAFLFSGTVAEAATHCTTTSLKLQTTNSSSASPILEIPRGAHVESLAMEASGWSLVSYMNRPGYVHGRDLKKLSDLANFPASAESNPSLKVQVSQRVNLRKGSSVSAELILTIPQGEQAEWVSTEANGWYQVTYNGQTGFVSNRYAVILQPGSLPLTPDPLPVPDPVTIAVAPPAPTPKPAPAPTPTPAPAPKPTPAPTPPPAPEPEPPLPPIENPVPTPLSDAYQQLTLYYSTAKLTLHKGPDARYESLGTVPKGIHLRSEETSGTWHKVTYQGNTGWVKGSLLGSGTVWMVQGVIIANKGHGMSASFAPGENPIARASLNAFVAGAKQAGFKANVFSGFRTYAYQKGLYNRYVAKDGKAVADTYSARPGFSEHHTGLAFDIGIDGITVSKSLGTHPGGIWLAENAHQYGFVRSYPEGKESITGYSYEPWHFRYVGVDLATKVKSSGLTLDEYLGTVAPNYR</sequence>
<dbReference type="GO" id="GO:0006508">
    <property type="term" value="P:proteolysis"/>
    <property type="evidence" value="ECO:0007669"/>
    <property type="project" value="InterPro"/>
</dbReference>
<dbReference type="Pfam" id="PF08239">
    <property type="entry name" value="SH3_3"/>
    <property type="match status" value="2"/>
</dbReference>
<organism evidence="4 5">
    <name type="scientific">Proteiniclasticum sediminis</name>
    <dbReference type="NCBI Taxonomy" id="2804028"/>
    <lineage>
        <taxon>Bacteria</taxon>
        <taxon>Bacillati</taxon>
        <taxon>Bacillota</taxon>
        <taxon>Clostridia</taxon>
        <taxon>Eubacteriales</taxon>
        <taxon>Clostridiaceae</taxon>
        <taxon>Proteiniclasticum</taxon>
    </lineage>
</organism>
<dbReference type="GO" id="GO:0004180">
    <property type="term" value="F:carboxypeptidase activity"/>
    <property type="evidence" value="ECO:0007669"/>
    <property type="project" value="UniProtKB-KW"/>
</dbReference>
<keyword evidence="4" id="KW-0121">Carboxypeptidase</keyword>
<feature type="domain" description="SH3b" evidence="3">
    <location>
        <begin position="238"/>
        <end position="300"/>
    </location>
</feature>
<gene>
    <name evidence="4" type="ORF">KCG48_11330</name>
</gene>
<dbReference type="SMART" id="SM00287">
    <property type="entry name" value="SH3b"/>
    <property type="match status" value="3"/>
</dbReference>
<dbReference type="InterPro" id="IPR058193">
    <property type="entry name" value="VanY/YodJ_core_dom"/>
</dbReference>
<dbReference type="Pfam" id="PF02557">
    <property type="entry name" value="VanY"/>
    <property type="match status" value="1"/>
</dbReference>
<feature type="chain" id="PRO_5037762791" evidence="2">
    <location>
        <begin position="24"/>
        <end position="474"/>
    </location>
</feature>
<dbReference type="InterPro" id="IPR003709">
    <property type="entry name" value="VanY-like_core_dom"/>
</dbReference>
<comment type="caution">
    <text evidence="4">The sequence shown here is derived from an EMBL/GenBank/DDBJ whole genome shotgun (WGS) entry which is preliminary data.</text>
</comment>
<feature type="signal peptide" evidence="2">
    <location>
        <begin position="1"/>
        <end position="23"/>
    </location>
</feature>
<dbReference type="InterPro" id="IPR052179">
    <property type="entry name" value="DD-CPase-like"/>
</dbReference>
<dbReference type="CDD" id="cd14852">
    <property type="entry name" value="LD-carboxypeptidase"/>
    <property type="match status" value="1"/>
</dbReference>
<dbReference type="PANTHER" id="PTHR34385:SF1">
    <property type="entry name" value="PEPTIDOGLYCAN L-ALANYL-D-GLUTAMATE ENDOPEPTIDASE CWLK"/>
    <property type="match status" value="1"/>
</dbReference>
<dbReference type="EMBL" id="JAGSCS010000016">
    <property type="protein sequence ID" value="MBR0576907.1"/>
    <property type="molecule type" value="Genomic_DNA"/>
</dbReference>
<dbReference type="PROSITE" id="PS51781">
    <property type="entry name" value="SH3B"/>
    <property type="match status" value="2"/>
</dbReference>
<dbReference type="PANTHER" id="PTHR34385">
    <property type="entry name" value="D-ALANYL-D-ALANINE CARBOXYPEPTIDASE"/>
    <property type="match status" value="1"/>
</dbReference>
<dbReference type="InterPro" id="IPR009045">
    <property type="entry name" value="Zn_M74/Hedgehog-like"/>
</dbReference>
<keyword evidence="4" id="KW-0378">Hydrolase</keyword>
<dbReference type="Gene3D" id="3.30.1380.10">
    <property type="match status" value="1"/>
</dbReference>
<dbReference type="AlphaFoldDB" id="A0A941CQL1"/>